<dbReference type="GO" id="GO:0005975">
    <property type="term" value="P:carbohydrate metabolic process"/>
    <property type="evidence" value="ECO:0007669"/>
    <property type="project" value="InterPro"/>
</dbReference>
<dbReference type="PRINTS" id="PR01958">
    <property type="entry name" value="S17BPHPHTASE"/>
</dbReference>
<dbReference type="EMBL" id="JAMYWD010000001">
    <property type="protein sequence ID" value="KAJ4982316.1"/>
    <property type="molecule type" value="Genomic_DNA"/>
</dbReference>
<sequence>MWPGNKLTGGTGRDQVAAAMGIYGPRTMYVLALEGYPGTHELLLLDEGKYQHVKETTEIGEGKMFSFRNFRATFDNPTYDKLINFSVRGKYTLWYIGRMVLVSTRSL</sequence>
<dbReference type="InterPro" id="IPR023079">
    <property type="entry name" value="SBPase"/>
</dbReference>
<feature type="domain" description="Fructose-1-6-bisphosphatase class I N-terminal" evidence="1">
    <location>
        <begin position="11"/>
        <end position="55"/>
    </location>
</feature>
<proteinExistence type="predicted"/>
<dbReference type="GO" id="GO:0016791">
    <property type="term" value="F:phosphatase activity"/>
    <property type="evidence" value="ECO:0007669"/>
    <property type="project" value="InterPro"/>
</dbReference>
<dbReference type="SUPFAM" id="SSF56655">
    <property type="entry name" value="Carbohydrate phosphatase"/>
    <property type="match status" value="1"/>
</dbReference>
<organism evidence="2 3">
    <name type="scientific">Protea cynaroides</name>
    <dbReference type="NCBI Taxonomy" id="273540"/>
    <lineage>
        <taxon>Eukaryota</taxon>
        <taxon>Viridiplantae</taxon>
        <taxon>Streptophyta</taxon>
        <taxon>Embryophyta</taxon>
        <taxon>Tracheophyta</taxon>
        <taxon>Spermatophyta</taxon>
        <taxon>Magnoliopsida</taxon>
        <taxon>Proteales</taxon>
        <taxon>Proteaceae</taxon>
        <taxon>Protea</taxon>
    </lineage>
</organism>
<reference evidence="2" key="1">
    <citation type="journal article" date="2023" name="Plant J.">
        <title>The genome of the king protea, Protea cynaroides.</title>
        <authorList>
            <person name="Chang J."/>
            <person name="Duong T.A."/>
            <person name="Schoeman C."/>
            <person name="Ma X."/>
            <person name="Roodt D."/>
            <person name="Barker N."/>
            <person name="Li Z."/>
            <person name="Van de Peer Y."/>
            <person name="Mizrachi E."/>
        </authorList>
    </citation>
    <scope>NUCLEOTIDE SEQUENCE</scope>
    <source>
        <tissue evidence="2">Young leaves</tissue>
    </source>
</reference>
<keyword evidence="3" id="KW-1185">Reference proteome</keyword>
<accession>A0A9Q0L4X2</accession>
<dbReference type="InterPro" id="IPR033391">
    <property type="entry name" value="FBPase_N"/>
</dbReference>
<evidence type="ECO:0000259" key="1">
    <source>
        <dbReference type="Pfam" id="PF00316"/>
    </source>
</evidence>
<protein>
    <recommendedName>
        <fullName evidence="1">Fructose-1-6-bisphosphatase class I N-terminal domain-containing protein</fullName>
    </recommendedName>
</protein>
<dbReference type="AlphaFoldDB" id="A0A9Q0L4X2"/>
<evidence type="ECO:0000313" key="3">
    <source>
        <dbReference type="Proteomes" id="UP001141806"/>
    </source>
</evidence>
<gene>
    <name evidence="2" type="ORF">NE237_033153</name>
</gene>
<dbReference type="Pfam" id="PF00316">
    <property type="entry name" value="FBPase"/>
    <property type="match status" value="1"/>
</dbReference>
<evidence type="ECO:0000313" key="2">
    <source>
        <dbReference type="EMBL" id="KAJ4982316.1"/>
    </source>
</evidence>
<dbReference type="Gene3D" id="3.30.540.10">
    <property type="entry name" value="Fructose-1,6-Bisphosphatase, subunit A, domain 1"/>
    <property type="match status" value="1"/>
</dbReference>
<dbReference type="OrthoDB" id="1918380at2759"/>
<comment type="caution">
    <text evidence="2">The sequence shown here is derived from an EMBL/GenBank/DDBJ whole genome shotgun (WGS) entry which is preliminary data.</text>
</comment>
<name>A0A9Q0L4X2_9MAGN</name>
<dbReference type="Proteomes" id="UP001141806">
    <property type="component" value="Unassembled WGS sequence"/>
</dbReference>